<sequence length="211" mass="22477">MVRRKGMRMYTRIEMEMRTGRVLRACSSEYAGPVALLKGGKGGGSSTTNISSEPDKEYNARMAKVAERQQALSDQFFNWWQTVQAPVEQANADAQLGLIPAQTDIVREGLEGFKGIQTDFYNASRPTSTETYAGRAATDANMALSKATGSMNRNMSRMGISPTSGAAQSASRDLAIQGAASIAGAANTGRMQGEEMNLKKLSGAMAYGLGG</sequence>
<reference evidence="1" key="1">
    <citation type="journal article" date="2021" name="Proc. Natl. Acad. Sci. U.S.A.">
        <title>A Catalog of Tens of Thousands of Viruses from Human Metagenomes Reveals Hidden Associations with Chronic Diseases.</title>
        <authorList>
            <person name="Tisza M.J."/>
            <person name="Buck C.B."/>
        </authorList>
    </citation>
    <scope>NUCLEOTIDE SEQUENCE</scope>
    <source>
        <strain evidence="1">CtIlO27</strain>
    </source>
</reference>
<accession>A0A8S5PY07</accession>
<protein>
    <submittedName>
        <fullName evidence="1">Uncharacterized protein</fullName>
    </submittedName>
</protein>
<organism evidence="1">
    <name type="scientific">Podoviridae sp. ctIlO27</name>
    <dbReference type="NCBI Taxonomy" id="2825238"/>
    <lineage>
        <taxon>Viruses</taxon>
        <taxon>Duplodnaviria</taxon>
        <taxon>Heunggongvirae</taxon>
        <taxon>Uroviricota</taxon>
        <taxon>Caudoviricetes</taxon>
    </lineage>
</organism>
<dbReference type="EMBL" id="BK015536">
    <property type="protein sequence ID" value="DAE11762.1"/>
    <property type="molecule type" value="Genomic_DNA"/>
</dbReference>
<name>A0A8S5PY07_9CAUD</name>
<proteinExistence type="predicted"/>
<evidence type="ECO:0000313" key="1">
    <source>
        <dbReference type="EMBL" id="DAE11762.1"/>
    </source>
</evidence>